<feature type="region of interest" description="Disordered" evidence="1">
    <location>
        <begin position="1"/>
        <end position="29"/>
    </location>
</feature>
<protein>
    <submittedName>
        <fullName evidence="2">Uncharacterized protein</fullName>
    </submittedName>
</protein>
<gene>
    <name evidence="2" type="ORF">M378DRAFT_169730</name>
</gene>
<proteinExistence type="predicted"/>
<dbReference type="EMBL" id="KN818322">
    <property type="protein sequence ID" value="KIL59091.1"/>
    <property type="molecule type" value="Genomic_DNA"/>
</dbReference>
<evidence type="ECO:0000256" key="1">
    <source>
        <dbReference type="SAM" id="MobiDB-lite"/>
    </source>
</evidence>
<evidence type="ECO:0000313" key="2">
    <source>
        <dbReference type="EMBL" id="KIL59091.1"/>
    </source>
</evidence>
<organism evidence="2 3">
    <name type="scientific">Amanita muscaria (strain Koide BX008)</name>
    <dbReference type="NCBI Taxonomy" id="946122"/>
    <lineage>
        <taxon>Eukaryota</taxon>
        <taxon>Fungi</taxon>
        <taxon>Dikarya</taxon>
        <taxon>Basidiomycota</taxon>
        <taxon>Agaricomycotina</taxon>
        <taxon>Agaricomycetes</taxon>
        <taxon>Agaricomycetidae</taxon>
        <taxon>Agaricales</taxon>
        <taxon>Pluteineae</taxon>
        <taxon>Amanitaceae</taxon>
        <taxon>Amanita</taxon>
    </lineage>
</organism>
<name>A0A0C2WQU4_AMAMK</name>
<sequence length="80" mass="8757">MAHHICRTPHNTGPGQHNSPKHLPIGASHLRRRHLPNLYSLGTRGRSVSVISGPSDPGSGFKMHSSKINRGLKKVVVFTF</sequence>
<keyword evidence="3" id="KW-1185">Reference proteome</keyword>
<dbReference type="InParanoid" id="A0A0C2WQU4"/>
<reference evidence="2 3" key="1">
    <citation type="submission" date="2014-04" db="EMBL/GenBank/DDBJ databases">
        <title>Evolutionary Origins and Diversification of the Mycorrhizal Mutualists.</title>
        <authorList>
            <consortium name="DOE Joint Genome Institute"/>
            <consortium name="Mycorrhizal Genomics Consortium"/>
            <person name="Kohler A."/>
            <person name="Kuo A."/>
            <person name="Nagy L.G."/>
            <person name="Floudas D."/>
            <person name="Copeland A."/>
            <person name="Barry K.W."/>
            <person name="Cichocki N."/>
            <person name="Veneault-Fourrey C."/>
            <person name="LaButti K."/>
            <person name="Lindquist E.A."/>
            <person name="Lipzen A."/>
            <person name="Lundell T."/>
            <person name="Morin E."/>
            <person name="Murat C."/>
            <person name="Riley R."/>
            <person name="Ohm R."/>
            <person name="Sun H."/>
            <person name="Tunlid A."/>
            <person name="Henrissat B."/>
            <person name="Grigoriev I.V."/>
            <person name="Hibbett D.S."/>
            <person name="Martin F."/>
        </authorList>
    </citation>
    <scope>NUCLEOTIDE SEQUENCE [LARGE SCALE GENOMIC DNA]</scope>
    <source>
        <strain evidence="2 3">Koide BX008</strain>
    </source>
</reference>
<feature type="compositionally biased region" description="Polar residues" evidence="1">
    <location>
        <begin position="9"/>
        <end position="18"/>
    </location>
</feature>
<dbReference type="AlphaFoldDB" id="A0A0C2WQU4"/>
<accession>A0A0C2WQU4</accession>
<evidence type="ECO:0000313" key="3">
    <source>
        <dbReference type="Proteomes" id="UP000054549"/>
    </source>
</evidence>
<dbReference type="HOGENOM" id="CLU_2589200_0_0_1"/>
<dbReference type="Proteomes" id="UP000054549">
    <property type="component" value="Unassembled WGS sequence"/>
</dbReference>